<dbReference type="GeneID" id="37030888"/>
<keyword evidence="4" id="KW-1185">Reference proteome</keyword>
<gene>
    <name evidence="3" type="ORF">BDZ90DRAFT_278128</name>
</gene>
<evidence type="ECO:0000259" key="1">
    <source>
        <dbReference type="Pfam" id="PF07944"/>
    </source>
</evidence>
<sequence>MTAATDAVSGKWRTAAREVTLPVQLKLLQETGRYEAFNLKPIDYYKTPYTVWPVPDWLFWESDVAKWIEGVCYFLHEQPDAELRKHVDYLVDLIESAQQADGYLNIHFVVNEPDKRWSNLRDLHELYNGGHLIEAALAHQKLTGSDQFIKVMLRFVEYCASVFGPESQGKKPGYPGHPEIELALLRLYDRTGDKTSYELAHFFLTERGRDGGKYYVDEQAARGEHPQLAPGMMPKKGSYWYMQAHALIKDQQHVEGHSVRAGYLLTAVADLVDMQRDAPTRETGDLLAALYRLWNSMVTEKMYVTGGVGSVKQWEGFSIPHSLPQATDEGGCYAETCAAIAVVMVSERMLAMKLDSKVADVAERALFNASVTAGMSVDGRSFTYENQLASSEADPCERHTWFQCACCPPNVLRTLGILGGFFWSQPPGGSIDDVAIHHFFDGTIRAGSTEVQLATRYPWEGKVSIDVQGPGKVLIRIPGWANKDYTLQPAAVGPPQGGYVQLSRGRNVLDLPMRPRLAFSHPHTTQATVSLVRGPLVYCLEDEDNKWERDHFKNLCIPADVDLSAVREEQGADGVTYLILPKAGHHLRPPRAATAQPPGVVEGETYTQDFIGMNDVASIGEYEEEVRDLTFVPYYYRANRRTKGVQMRTCFRVKT</sequence>
<dbReference type="EMBL" id="KZ819664">
    <property type="protein sequence ID" value="PWN28692.1"/>
    <property type="molecule type" value="Genomic_DNA"/>
</dbReference>
<dbReference type="InterPro" id="IPR049174">
    <property type="entry name" value="Beta-AFase-like"/>
</dbReference>
<dbReference type="InterPro" id="IPR008928">
    <property type="entry name" value="6-hairpin_glycosidase_sf"/>
</dbReference>
<dbReference type="PANTHER" id="PTHR43465">
    <property type="entry name" value="DUF1680 DOMAIN PROTEIN (AFU_ORTHOLOGUE AFUA_1G08910)"/>
    <property type="match status" value="1"/>
</dbReference>
<accession>A0A316UTU9</accession>
<dbReference type="Pfam" id="PF07944">
    <property type="entry name" value="Beta-AFase-like_GH127_cat"/>
    <property type="match status" value="1"/>
</dbReference>
<feature type="domain" description="Non-reducing end beta-L-arabinofuranosidase-like GH127 catalytic" evidence="1">
    <location>
        <begin position="6"/>
        <end position="415"/>
    </location>
</feature>
<organism evidence="3 4">
    <name type="scientific">Jaminaea rosea</name>
    <dbReference type="NCBI Taxonomy" id="1569628"/>
    <lineage>
        <taxon>Eukaryota</taxon>
        <taxon>Fungi</taxon>
        <taxon>Dikarya</taxon>
        <taxon>Basidiomycota</taxon>
        <taxon>Ustilaginomycotina</taxon>
        <taxon>Exobasidiomycetes</taxon>
        <taxon>Microstromatales</taxon>
        <taxon>Microstromatales incertae sedis</taxon>
        <taxon>Jaminaea</taxon>
    </lineage>
</organism>
<dbReference type="RefSeq" id="XP_025363304.1">
    <property type="nucleotide sequence ID" value="XM_025509065.1"/>
</dbReference>
<dbReference type="AlphaFoldDB" id="A0A316UTU9"/>
<evidence type="ECO:0000313" key="4">
    <source>
        <dbReference type="Proteomes" id="UP000245884"/>
    </source>
</evidence>
<evidence type="ECO:0000313" key="3">
    <source>
        <dbReference type="EMBL" id="PWN28692.1"/>
    </source>
</evidence>
<dbReference type="InterPro" id="IPR012878">
    <property type="entry name" value="Beta-AFase-like_GH127_cat"/>
</dbReference>
<dbReference type="GO" id="GO:0005975">
    <property type="term" value="P:carbohydrate metabolic process"/>
    <property type="evidence" value="ECO:0007669"/>
    <property type="project" value="InterPro"/>
</dbReference>
<dbReference type="OrthoDB" id="654211at2759"/>
<dbReference type="InterPro" id="IPR049049">
    <property type="entry name" value="Beta-AFase-like_GH127_C"/>
</dbReference>
<reference evidence="3 4" key="1">
    <citation type="journal article" date="2018" name="Mol. Biol. Evol.">
        <title>Broad Genomic Sampling Reveals a Smut Pathogenic Ancestry of the Fungal Clade Ustilaginomycotina.</title>
        <authorList>
            <person name="Kijpornyongpan T."/>
            <person name="Mondo S.J."/>
            <person name="Barry K."/>
            <person name="Sandor L."/>
            <person name="Lee J."/>
            <person name="Lipzen A."/>
            <person name="Pangilinan J."/>
            <person name="LaButti K."/>
            <person name="Hainaut M."/>
            <person name="Henrissat B."/>
            <person name="Grigoriev I.V."/>
            <person name="Spatafora J.W."/>
            <person name="Aime M.C."/>
        </authorList>
    </citation>
    <scope>NUCLEOTIDE SEQUENCE [LARGE SCALE GENOMIC DNA]</scope>
    <source>
        <strain evidence="3 4">MCA 5214</strain>
    </source>
</reference>
<dbReference type="Pfam" id="PF20737">
    <property type="entry name" value="Glyco_hydro127C"/>
    <property type="match status" value="1"/>
</dbReference>
<name>A0A316UTU9_9BASI</name>
<dbReference type="PANTHER" id="PTHR43465:SF2">
    <property type="entry name" value="DUF1680 DOMAIN PROTEIN (AFU_ORTHOLOGUE AFUA_1G08910)"/>
    <property type="match status" value="1"/>
</dbReference>
<dbReference type="SUPFAM" id="SSF48208">
    <property type="entry name" value="Six-hairpin glycosidases"/>
    <property type="match status" value="1"/>
</dbReference>
<proteinExistence type="predicted"/>
<dbReference type="STRING" id="1569628.A0A316UTU9"/>
<feature type="domain" description="Non-reducing end beta-L-arabinofuranosidase-like GH127 C-terminal" evidence="2">
    <location>
        <begin position="523"/>
        <end position="643"/>
    </location>
</feature>
<protein>
    <submittedName>
        <fullName evidence="3">DUF1680-domain-containing protein</fullName>
    </submittedName>
</protein>
<dbReference type="Proteomes" id="UP000245884">
    <property type="component" value="Unassembled WGS sequence"/>
</dbReference>
<evidence type="ECO:0000259" key="2">
    <source>
        <dbReference type="Pfam" id="PF20737"/>
    </source>
</evidence>